<feature type="region of interest" description="Disordered" evidence="1">
    <location>
        <begin position="1"/>
        <end position="53"/>
    </location>
</feature>
<comment type="caution">
    <text evidence="2">The sequence shown here is derived from an EMBL/GenBank/DDBJ whole genome shotgun (WGS) entry which is preliminary data.</text>
</comment>
<evidence type="ECO:0000313" key="3">
    <source>
        <dbReference type="Proteomes" id="UP000052023"/>
    </source>
</evidence>
<reference evidence="2 3" key="1">
    <citation type="submission" date="2014-03" db="EMBL/GenBank/DDBJ databases">
        <title>Bradyrhizobium valentinum sp. nov., isolated from effective nodules of Lupinus mariae-josephae, a lupine endemic of basic-lime soils in Eastern Spain.</title>
        <authorList>
            <person name="Duran D."/>
            <person name="Rey L."/>
            <person name="Navarro A."/>
            <person name="Busquets A."/>
            <person name="Imperial J."/>
            <person name="Ruiz-Argueso T."/>
        </authorList>
    </citation>
    <scope>NUCLEOTIDE SEQUENCE [LARGE SCALE GENOMIC DNA]</scope>
    <source>
        <strain evidence="2 3">Ro19</strain>
    </source>
</reference>
<feature type="compositionally biased region" description="Polar residues" evidence="1">
    <location>
        <begin position="44"/>
        <end position="53"/>
    </location>
</feature>
<name>A0A0R3NC08_9BRAD</name>
<proteinExistence type="predicted"/>
<organism evidence="2 3">
    <name type="scientific">Bradyrhizobium retamae</name>
    <dbReference type="NCBI Taxonomy" id="1300035"/>
    <lineage>
        <taxon>Bacteria</taxon>
        <taxon>Pseudomonadati</taxon>
        <taxon>Pseudomonadota</taxon>
        <taxon>Alphaproteobacteria</taxon>
        <taxon>Hyphomicrobiales</taxon>
        <taxon>Nitrobacteraceae</taxon>
        <taxon>Bradyrhizobium</taxon>
    </lineage>
</organism>
<keyword evidence="3" id="KW-1185">Reference proteome</keyword>
<dbReference type="AlphaFoldDB" id="A0A0R3NC08"/>
<evidence type="ECO:0000313" key="2">
    <source>
        <dbReference type="EMBL" id="KRR29863.1"/>
    </source>
</evidence>
<gene>
    <name evidence="2" type="ORF">CQ13_38135</name>
</gene>
<accession>A0A0R3NC08</accession>
<dbReference type="RefSeq" id="WP_057841670.1">
    <property type="nucleotide sequence ID" value="NZ_LLYA01000010.1"/>
</dbReference>
<protein>
    <submittedName>
        <fullName evidence="2">Uncharacterized protein</fullName>
    </submittedName>
</protein>
<dbReference type="Proteomes" id="UP000052023">
    <property type="component" value="Unassembled WGS sequence"/>
</dbReference>
<dbReference type="EMBL" id="LLYA01000010">
    <property type="protein sequence ID" value="KRR29863.1"/>
    <property type="molecule type" value="Genomic_DNA"/>
</dbReference>
<evidence type="ECO:0000256" key="1">
    <source>
        <dbReference type="SAM" id="MobiDB-lite"/>
    </source>
</evidence>
<feature type="compositionally biased region" description="Polar residues" evidence="1">
    <location>
        <begin position="16"/>
        <end position="27"/>
    </location>
</feature>
<sequence>MIAPESKAFDDAVRAFNTSDRTPTSTDSADESKKSVVVTTESSAQATRSNIQAGISSHRVVSEPLSMQRKTTLSDLAIAWWTKTGRPNHGCHRYKSSRCDDFLEDDVLLESLYLPRLLELVGNVAALDVFDHMMTSSVVMLSGTAMGVNYV</sequence>